<comment type="caution">
    <text evidence="1">The sequence shown here is derived from an EMBL/GenBank/DDBJ whole genome shotgun (WGS) entry which is preliminary data.</text>
</comment>
<evidence type="ECO:0000313" key="1">
    <source>
        <dbReference type="EMBL" id="TWU37503.1"/>
    </source>
</evidence>
<dbReference type="EMBL" id="SJPY01000007">
    <property type="protein sequence ID" value="TWU37503.1"/>
    <property type="molecule type" value="Genomic_DNA"/>
</dbReference>
<keyword evidence="2" id="KW-1185">Reference proteome</keyword>
<dbReference type="RefSeq" id="WP_146601490.1">
    <property type="nucleotide sequence ID" value="NZ_SJPY01000007.1"/>
</dbReference>
<dbReference type="Proteomes" id="UP000315471">
    <property type="component" value="Unassembled WGS sequence"/>
</dbReference>
<organism evidence="1 2">
    <name type="scientific">Novipirellula aureliae</name>
    <dbReference type="NCBI Taxonomy" id="2527966"/>
    <lineage>
        <taxon>Bacteria</taxon>
        <taxon>Pseudomonadati</taxon>
        <taxon>Planctomycetota</taxon>
        <taxon>Planctomycetia</taxon>
        <taxon>Pirellulales</taxon>
        <taxon>Pirellulaceae</taxon>
        <taxon>Novipirellula</taxon>
    </lineage>
</organism>
<dbReference type="OrthoDB" id="284488at2"/>
<evidence type="ECO:0000313" key="2">
    <source>
        <dbReference type="Proteomes" id="UP000315471"/>
    </source>
</evidence>
<proteinExistence type="predicted"/>
<gene>
    <name evidence="1" type="ORF">Q31b_42910</name>
</gene>
<sequence length="90" mass="10517">MITYRNDAEKAKQDVESFGIRYTEIVLVSSFEQKAVEVVNRNISVYFDDQDEMLMDISEGRGVFKIRNGGNFCFDSRRWLYSQETGKQIC</sequence>
<name>A0A5C6DJE9_9BACT</name>
<dbReference type="AlphaFoldDB" id="A0A5C6DJE9"/>
<reference evidence="1 2" key="1">
    <citation type="submission" date="2019-02" db="EMBL/GenBank/DDBJ databases">
        <title>Deep-cultivation of Planctomycetes and their phenomic and genomic characterization uncovers novel biology.</title>
        <authorList>
            <person name="Wiegand S."/>
            <person name="Jogler M."/>
            <person name="Boedeker C."/>
            <person name="Pinto D."/>
            <person name="Vollmers J."/>
            <person name="Rivas-Marin E."/>
            <person name="Kohn T."/>
            <person name="Peeters S.H."/>
            <person name="Heuer A."/>
            <person name="Rast P."/>
            <person name="Oberbeckmann S."/>
            <person name="Bunk B."/>
            <person name="Jeske O."/>
            <person name="Meyerdierks A."/>
            <person name="Storesund J.E."/>
            <person name="Kallscheuer N."/>
            <person name="Luecker S."/>
            <person name="Lage O.M."/>
            <person name="Pohl T."/>
            <person name="Merkel B.J."/>
            <person name="Hornburger P."/>
            <person name="Mueller R.-W."/>
            <person name="Bruemmer F."/>
            <person name="Labrenz M."/>
            <person name="Spormann A.M."/>
            <person name="Op Den Camp H."/>
            <person name="Overmann J."/>
            <person name="Amann R."/>
            <person name="Jetten M.S.M."/>
            <person name="Mascher T."/>
            <person name="Medema M.H."/>
            <person name="Devos D.P."/>
            <person name="Kaster A.-K."/>
            <person name="Ovreas L."/>
            <person name="Rohde M."/>
            <person name="Galperin M.Y."/>
            <person name="Jogler C."/>
        </authorList>
    </citation>
    <scope>NUCLEOTIDE SEQUENCE [LARGE SCALE GENOMIC DNA]</scope>
    <source>
        <strain evidence="1 2">Q31b</strain>
    </source>
</reference>
<protein>
    <submittedName>
        <fullName evidence="1">Uncharacterized protein</fullName>
    </submittedName>
</protein>
<accession>A0A5C6DJE9</accession>